<name>A0ABV5SY15_9MICO</name>
<dbReference type="RefSeq" id="WP_344714209.1">
    <property type="nucleotide sequence ID" value="NZ_BAAAWH010000001.1"/>
</dbReference>
<dbReference type="Proteomes" id="UP001589611">
    <property type="component" value="Unassembled WGS sequence"/>
</dbReference>
<keyword evidence="4" id="KW-1185">Reference proteome</keyword>
<proteinExistence type="predicted"/>
<reference evidence="3 4" key="1">
    <citation type="submission" date="2024-09" db="EMBL/GenBank/DDBJ databases">
        <authorList>
            <person name="Sun Q."/>
            <person name="Mori K."/>
        </authorList>
    </citation>
    <scope>NUCLEOTIDE SEQUENCE [LARGE SCALE GENOMIC DNA]</scope>
    <source>
        <strain evidence="3 4">JCM 1342</strain>
    </source>
</reference>
<dbReference type="Gene3D" id="1.10.30.50">
    <property type="match status" value="1"/>
</dbReference>
<sequence length="427" mass="46032">MENRAAIAALQADEASLLADAVDLMIARTEERRVEGRLRTDNDLPLREICAELGSAMRMSDRTVQARIGDASTLLTSFRATHDAWRAGLIDAGHVAAIRDAGAGIGDAAERVRYERQLLDAAAHESPARLRALARVVAARIDPTSIDERHRVARANRDVRVIGLEDGMARLLADVPSTLAYAICDRLTQMAHTVRDAGLPTPDISADDVCTANAPASPHPPDSRSIGELRADILADILLTATPTAHGDRDALGAIGGRVQVTVPVLTAAGLSDEPALLAGQGPIDSATARRLAADAPGWDRVMIHPHTGVPLAVDRYRPSAELRRFLAVRDEHCRFPGCRMPVWRCDVDHTTDAARGGVTGHQNLANLCRRHHTLKHASEWKVTQIGGGVLEWTSPTRRRYTDRPPSSVSFVPESAFAPPDGVPPPF</sequence>
<feature type="region of interest" description="Disordered" evidence="1">
    <location>
        <begin position="397"/>
        <end position="427"/>
    </location>
</feature>
<feature type="domain" description="DUF222" evidence="2">
    <location>
        <begin position="36"/>
        <end position="331"/>
    </location>
</feature>
<evidence type="ECO:0000313" key="4">
    <source>
        <dbReference type="Proteomes" id="UP001589611"/>
    </source>
</evidence>
<accession>A0ABV5SY15</accession>
<dbReference type="EMBL" id="JBHMBE010000002">
    <property type="protein sequence ID" value="MFB9645244.1"/>
    <property type="molecule type" value="Genomic_DNA"/>
</dbReference>
<evidence type="ECO:0000259" key="2">
    <source>
        <dbReference type="Pfam" id="PF02720"/>
    </source>
</evidence>
<evidence type="ECO:0000313" key="3">
    <source>
        <dbReference type="EMBL" id="MFB9645244.1"/>
    </source>
</evidence>
<protein>
    <submittedName>
        <fullName evidence="3">DUF222 domain-containing protein</fullName>
    </submittedName>
</protein>
<evidence type="ECO:0000256" key="1">
    <source>
        <dbReference type="SAM" id="MobiDB-lite"/>
    </source>
</evidence>
<comment type="caution">
    <text evidence="3">The sequence shown here is derived from an EMBL/GenBank/DDBJ whole genome shotgun (WGS) entry which is preliminary data.</text>
</comment>
<dbReference type="InterPro" id="IPR003615">
    <property type="entry name" value="HNH_nuc"/>
</dbReference>
<organism evidence="3 4">
    <name type="scientific">Microbacterium terregens</name>
    <dbReference type="NCBI Taxonomy" id="69363"/>
    <lineage>
        <taxon>Bacteria</taxon>
        <taxon>Bacillati</taxon>
        <taxon>Actinomycetota</taxon>
        <taxon>Actinomycetes</taxon>
        <taxon>Micrococcales</taxon>
        <taxon>Microbacteriaceae</taxon>
        <taxon>Microbacterium</taxon>
    </lineage>
</organism>
<gene>
    <name evidence="3" type="ORF">ACFFPJ_05490</name>
</gene>
<dbReference type="Pfam" id="PF02720">
    <property type="entry name" value="DUF222"/>
    <property type="match status" value="1"/>
</dbReference>
<dbReference type="InterPro" id="IPR003870">
    <property type="entry name" value="DUF222"/>
</dbReference>
<dbReference type="CDD" id="cd00085">
    <property type="entry name" value="HNHc"/>
    <property type="match status" value="1"/>
</dbReference>